<evidence type="ECO:0000313" key="1">
    <source>
        <dbReference type="EMBL" id="GAA0149561.1"/>
    </source>
</evidence>
<dbReference type="PANTHER" id="PTHR33710">
    <property type="entry name" value="BNAC02G09200D PROTEIN"/>
    <property type="match status" value="1"/>
</dbReference>
<keyword evidence="2" id="KW-1185">Reference proteome</keyword>
<sequence>MQDPWFFLTGNALTRLDSLEGFGCCGTATKISIIEFEPNSITALAEAFGNQKWRTMFDKAEIHHLPRLCSDHAPILVHCLPSRPTTGASSFKFQPMWLTHNNFASFIHNHWSLETGIFNHVANTFANKAKVWNREVFGNVHFKLRHITARLEGIQKITSSRDSSFLSNIEVQLVKEYDDLSGFFGTLNLG</sequence>
<accession>A0AAV3PF15</accession>
<dbReference type="Proteomes" id="UP001454036">
    <property type="component" value="Unassembled WGS sequence"/>
</dbReference>
<reference evidence="1 2" key="1">
    <citation type="submission" date="2024-01" db="EMBL/GenBank/DDBJ databases">
        <title>The complete chloroplast genome sequence of Lithospermum erythrorhizon: insights into the phylogenetic relationship among Boraginaceae species and the maternal lineages of purple gromwells.</title>
        <authorList>
            <person name="Okada T."/>
            <person name="Watanabe K."/>
        </authorList>
    </citation>
    <scope>NUCLEOTIDE SEQUENCE [LARGE SCALE GENOMIC DNA]</scope>
</reference>
<comment type="caution">
    <text evidence="1">The sequence shown here is derived from an EMBL/GenBank/DDBJ whole genome shotgun (WGS) entry which is preliminary data.</text>
</comment>
<dbReference type="AlphaFoldDB" id="A0AAV3PF15"/>
<gene>
    <name evidence="1" type="ORF">LIER_36953</name>
</gene>
<organism evidence="1 2">
    <name type="scientific">Lithospermum erythrorhizon</name>
    <name type="common">Purple gromwell</name>
    <name type="synonym">Lithospermum officinale var. erythrorhizon</name>
    <dbReference type="NCBI Taxonomy" id="34254"/>
    <lineage>
        <taxon>Eukaryota</taxon>
        <taxon>Viridiplantae</taxon>
        <taxon>Streptophyta</taxon>
        <taxon>Embryophyta</taxon>
        <taxon>Tracheophyta</taxon>
        <taxon>Spermatophyta</taxon>
        <taxon>Magnoliopsida</taxon>
        <taxon>eudicotyledons</taxon>
        <taxon>Gunneridae</taxon>
        <taxon>Pentapetalae</taxon>
        <taxon>asterids</taxon>
        <taxon>lamiids</taxon>
        <taxon>Boraginales</taxon>
        <taxon>Boraginaceae</taxon>
        <taxon>Boraginoideae</taxon>
        <taxon>Lithospermeae</taxon>
        <taxon>Lithospermum</taxon>
    </lineage>
</organism>
<protein>
    <submittedName>
        <fullName evidence="1">Uncharacterized protein</fullName>
    </submittedName>
</protein>
<name>A0AAV3PF15_LITER</name>
<evidence type="ECO:0000313" key="2">
    <source>
        <dbReference type="Proteomes" id="UP001454036"/>
    </source>
</evidence>
<proteinExistence type="predicted"/>
<dbReference type="PANTHER" id="PTHR33710:SF71">
    <property type="entry name" value="ENDONUCLEASE_EXONUCLEASE_PHOSPHATASE DOMAIN-CONTAINING PROTEIN"/>
    <property type="match status" value="1"/>
</dbReference>
<dbReference type="EMBL" id="BAABME010017298">
    <property type="protein sequence ID" value="GAA0149561.1"/>
    <property type="molecule type" value="Genomic_DNA"/>
</dbReference>